<keyword evidence="3" id="KW-1185">Reference proteome</keyword>
<dbReference type="EMBL" id="VIWT01000004">
    <property type="protein sequence ID" value="TWF82835.1"/>
    <property type="molecule type" value="Genomic_DNA"/>
</dbReference>
<protein>
    <submittedName>
        <fullName evidence="2">Periplasmic divalent cation tolerance protein</fullName>
    </submittedName>
</protein>
<evidence type="ECO:0000313" key="2">
    <source>
        <dbReference type="EMBL" id="TWF82835.1"/>
    </source>
</evidence>
<organism evidence="2 3">
    <name type="scientific">Kitasatospora viridis</name>
    <dbReference type="NCBI Taxonomy" id="281105"/>
    <lineage>
        <taxon>Bacteria</taxon>
        <taxon>Bacillati</taxon>
        <taxon>Actinomycetota</taxon>
        <taxon>Actinomycetes</taxon>
        <taxon>Kitasatosporales</taxon>
        <taxon>Streptomycetaceae</taxon>
        <taxon>Kitasatospora</taxon>
    </lineage>
</organism>
<dbReference type="Proteomes" id="UP000317940">
    <property type="component" value="Unassembled WGS sequence"/>
</dbReference>
<dbReference type="PANTHER" id="PTHR23419">
    <property type="entry name" value="DIVALENT CATION TOLERANCE CUTA-RELATED"/>
    <property type="match status" value="1"/>
</dbReference>
<gene>
    <name evidence="2" type="ORF">FHX73_14317</name>
</gene>
<dbReference type="PANTHER" id="PTHR23419:SF8">
    <property type="entry name" value="FI09726P"/>
    <property type="match status" value="1"/>
</dbReference>
<dbReference type="InterPro" id="IPR011322">
    <property type="entry name" value="N-reg_PII-like_a/b"/>
</dbReference>
<evidence type="ECO:0000313" key="3">
    <source>
        <dbReference type="Proteomes" id="UP000317940"/>
    </source>
</evidence>
<name>A0A561T6T4_9ACTN</name>
<comment type="similarity">
    <text evidence="1">Belongs to the CutA family.</text>
</comment>
<reference evidence="2 3" key="1">
    <citation type="submission" date="2019-06" db="EMBL/GenBank/DDBJ databases">
        <title>Sequencing the genomes of 1000 actinobacteria strains.</title>
        <authorList>
            <person name="Klenk H.-P."/>
        </authorList>
    </citation>
    <scope>NUCLEOTIDE SEQUENCE [LARGE SCALE GENOMIC DNA]</scope>
    <source>
        <strain evidence="2 3">DSM 44826</strain>
    </source>
</reference>
<proteinExistence type="inferred from homology"/>
<sequence length="108" mass="11953">MTTNADLVVVTTTHEDEPKARALARQVVEARLAACAQVYPVRSVYWWEGEVQEAGEWRIDFKTRADLAGPLTGFIGERHGYEVPEVIAVPVVAGAPGYLEWVREETVG</sequence>
<accession>A0A561T6T4</accession>
<dbReference type="RefSeq" id="WP_145910103.1">
    <property type="nucleotide sequence ID" value="NZ_BAAAMZ010000009.1"/>
</dbReference>
<dbReference type="SUPFAM" id="SSF54913">
    <property type="entry name" value="GlnB-like"/>
    <property type="match status" value="1"/>
</dbReference>
<dbReference type="InterPro" id="IPR015867">
    <property type="entry name" value="N-reg_PII/ATP_PRibTrfase_C"/>
</dbReference>
<dbReference type="OrthoDB" id="37622at2"/>
<evidence type="ECO:0000256" key="1">
    <source>
        <dbReference type="ARBA" id="ARBA00010169"/>
    </source>
</evidence>
<dbReference type="GO" id="GO:0010038">
    <property type="term" value="P:response to metal ion"/>
    <property type="evidence" value="ECO:0007669"/>
    <property type="project" value="InterPro"/>
</dbReference>
<comment type="caution">
    <text evidence="2">The sequence shown here is derived from an EMBL/GenBank/DDBJ whole genome shotgun (WGS) entry which is preliminary data.</text>
</comment>
<dbReference type="Gene3D" id="3.30.70.120">
    <property type="match status" value="1"/>
</dbReference>
<dbReference type="GO" id="GO:0005507">
    <property type="term" value="F:copper ion binding"/>
    <property type="evidence" value="ECO:0007669"/>
    <property type="project" value="TreeGrafter"/>
</dbReference>
<dbReference type="Pfam" id="PF03091">
    <property type="entry name" value="CutA1"/>
    <property type="match status" value="1"/>
</dbReference>
<dbReference type="InterPro" id="IPR004323">
    <property type="entry name" value="Ion_tolerance_CutA"/>
</dbReference>
<dbReference type="AlphaFoldDB" id="A0A561T6T4"/>